<keyword evidence="6 12" id="KW-0067">ATP-binding</keyword>
<dbReference type="PROSITE" id="PS00107">
    <property type="entry name" value="PROTEIN_KINASE_ATP"/>
    <property type="match status" value="1"/>
</dbReference>
<keyword evidence="7 10" id="KW-0727">SH2 domain</keyword>
<evidence type="ECO:0000256" key="12">
    <source>
        <dbReference type="PROSITE-ProRule" id="PRU10141"/>
    </source>
</evidence>
<dbReference type="Pfam" id="PF07714">
    <property type="entry name" value="PK_Tyr_Ser-Thr"/>
    <property type="match status" value="1"/>
</dbReference>
<feature type="domain" description="Protein kinase" evidence="17">
    <location>
        <begin position="428"/>
        <end position="696"/>
    </location>
</feature>
<evidence type="ECO:0000256" key="13">
    <source>
        <dbReference type="RuleBase" id="RU362096"/>
    </source>
</evidence>
<dbReference type="PROSITE" id="PS00109">
    <property type="entry name" value="PROTEIN_KINASE_TYR"/>
    <property type="match status" value="1"/>
</dbReference>
<feature type="compositionally biased region" description="Polar residues" evidence="14">
    <location>
        <begin position="142"/>
        <end position="153"/>
    </location>
</feature>
<feature type="region of interest" description="Disordered" evidence="14">
    <location>
        <begin position="358"/>
        <end position="392"/>
    </location>
</feature>
<dbReference type="InterPro" id="IPR000719">
    <property type="entry name" value="Prot_kinase_dom"/>
</dbReference>
<evidence type="ECO:0000256" key="6">
    <source>
        <dbReference type="ARBA" id="ARBA00022840"/>
    </source>
</evidence>
<dbReference type="GO" id="GO:0030036">
    <property type="term" value="P:actin cytoskeleton organization"/>
    <property type="evidence" value="ECO:0007669"/>
    <property type="project" value="UniProtKB-ARBA"/>
</dbReference>
<dbReference type="SUPFAM" id="SSF50044">
    <property type="entry name" value="SH3-domain"/>
    <property type="match status" value="1"/>
</dbReference>
<keyword evidence="1 11" id="KW-0728">SH3 domain</keyword>
<evidence type="ECO:0000256" key="8">
    <source>
        <dbReference type="ARBA" id="ARBA00023137"/>
    </source>
</evidence>
<keyword evidence="8 13" id="KW-0829">Tyrosine-protein kinase</keyword>
<dbReference type="Gene3D" id="3.30.505.10">
    <property type="entry name" value="SH2 domain"/>
    <property type="match status" value="1"/>
</dbReference>
<dbReference type="FunFam" id="1.10.510.10:FF:000052">
    <property type="entry name" value="Tyrosine-protein kinase"/>
    <property type="match status" value="1"/>
</dbReference>
<dbReference type="SMART" id="SM00326">
    <property type="entry name" value="SH3"/>
    <property type="match status" value="1"/>
</dbReference>
<sequence>MKRFGTKMSIDLIVQGNLVLMLKPSQLVACFMQMETFSSVKNFTKTISIKRVIARHNYFPVNQETDLALHKSEQYDIVDCSGVWWMARNRYGNIGLIPFNYVEEISPQTGSLSSSDINHSLCLSSSSSLTMSSSYSSSSSSNTILTAPNKHQMTNVSTKTTNTATNVKPSMSRSSSLINGPIVHVQSRIPLNSTSTSTSSPPSTIGYHQSNMLPFPPSLVASLSATTGGTGCFWLEPSCFTVKHSWYFPNIDRMTAESILRDSNHDGSFLIRPSTTENRCFTLSLLYRTERYSEIKHYLIQQCQTTGYFYMRPNERFPSLDKLIKHHRTNRGHLATILSTVPSRRHSSSMMAAFNLFHSSPNIPNHHQQQQHHQQSNPSIPPPIPAKQKSKSLNLDTVNVTRSNSRIISPLAIKENGSKSWEIKASELQLLEELGSGQFGVVRHGKWKGRIDVAVKLMKEGTMSERDFIEEAKVMTQLQHSNLVKLYGLCIEHRPICIVAEFMKHGSLLSFLRKNEQKLSEESTKVVYIKLNMCRQVCSGMAYLESHNYIHRDLAARNCLVGSSGTVKVADFGLTRYVIDDEYTSSGGTKFPIRWAPPEVLWYTRFSSKSDVWAYGILMWEIFTCGKLPYGKLSNAEVVERIRNGHRLDRPKPNCSIEHFNLMQACWQEAPENRPSFIRIEAILNSLRDREIARRH</sequence>
<feature type="binding site" evidence="12">
    <location>
        <position position="456"/>
    </location>
    <ligand>
        <name>ATP</name>
        <dbReference type="ChEBI" id="CHEBI:30616"/>
    </ligand>
</feature>
<evidence type="ECO:0000259" key="16">
    <source>
        <dbReference type="PROSITE" id="PS50002"/>
    </source>
</evidence>
<evidence type="ECO:0000259" key="17">
    <source>
        <dbReference type="PROSITE" id="PS50011"/>
    </source>
</evidence>
<dbReference type="OMA" id="DMLWQCF"/>
<dbReference type="EMBL" id="JAPWDV010000004">
    <property type="protein sequence ID" value="KAJ6215600.1"/>
    <property type="molecule type" value="Genomic_DNA"/>
</dbReference>
<dbReference type="Gene3D" id="2.30.30.40">
    <property type="entry name" value="SH3 Domains"/>
    <property type="match status" value="1"/>
</dbReference>
<dbReference type="CDD" id="cd00173">
    <property type="entry name" value="SH2"/>
    <property type="match status" value="1"/>
</dbReference>
<evidence type="ECO:0000259" key="15">
    <source>
        <dbReference type="PROSITE" id="PS50001"/>
    </source>
</evidence>
<dbReference type="InterPro" id="IPR050198">
    <property type="entry name" value="Non-receptor_tyrosine_kinases"/>
</dbReference>
<keyword evidence="2" id="KW-0597">Phosphoprotein</keyword>
<dbReference type="InterPro" id="IPR001452">
    <property type="entry name" value="SH3_domain"/>
</dbReference>
<dbReference type="GO" id="GO:0048468">
    <property type="term" value="P:cell development"/>
    <property type="evidence" value="ECO:0007669"/>
    <property type="project" value="UniProtKB-ARBA"/>
</dbReference>
<dbReference type="InterPro" id="IPR017441">
    <property type="entry name" value="Protein_kinase_ATP_BS"/>
</dbReference>
<evidence type="ECO:0000313" key="18">
    <source>
        <dbReference type="EMBL" id="KAJ6215600.1"/>
    </source>
</evidence>
<protein>
    <recommendedName>
        <fullName evidence="13">Tyrosine-protein kinase</fullName>
        <ecNumber evidence="13">2.7.10.2</ecNumber>
    </recommendedName>
</protein>
<organism evidence="18 19">
    <name type="scientific">Blomia tropicalis</name>
    <name type="common">Mite</name>
    <dbReference type="NCBI Taxonomy" id="40697"/>
    <lineage>
        <taxon>Eukaryota</taxon>
        <taxon>Metazoa</taxon>
        <taxon>Ecdysozoa</taxon>
        <taxon>Arthropoda</taxon>
        <taxon>Chelicerata</taxon>
        <taxon>Arachnida</taxon>
        <taxon>Acari</taxon>
        <taxon>Acariformes</taxon>
        <taxon>Sarcoptiformes</taxon>
        <taxon>Astigmata</taxon>
        <taxon>Glycyphagoidea</taxon>
        <taxon>Echimyopodidae</taxon>
        <taxon>Blomia</taxon>
    </lineage>
</organism>
<evidence type="ECO:0000256" key="3">
    <source>
        <dbReference type="ARBA" id="ARBA00022679"/>
    </source>
</evidence>
<accession>A0A9Q0M130</accession>
<dbReference type="InterPro" id="IPR008266">
    <property type="entry name" value="Tyr_kinase_AS"/>
</dbReference>
<feature type="compositionally biased region" description="Low complexity" evidence="14">
    <location>
        <begin position="154"/>
        <end position="168"/>
    </location>
</feature>
<dbReference type="PROSITE" id="PS50001">
    <property type="entry name" value="SH2"/>
    <property type="match status" value="1"/>
</dbReference>
<dbReference type="PROSITE" id="PS50011">
    <property type="entry name" value="PROTEIN_KINASE_DOM"/>
    <property type="match status" value="1"/>
</dbReference>
<comment type="similarity">
    <text evidence="13">Belongs to the protein kinase superfamily. Tyr protein kinase family.</text>
</comment>
<dbReference type="GO" id="GO:0004715">
    <property type="term" value="F:non-membrane spanning protein tyrosine kinase activity"/>
    <property type="evidence" value="ECO:0007669"/>
    <property type="project" value="UniProtKB-EC"/>
</dbReference>
<dbReference type="InterPro" id="IPR011009">
    <property type="entry name" value="Kinase-like_dom_sf"/>
</dbReference>
<dbReference type="AlphaFoldDB" id="A0A9Q0M130"/>
<gene>
    <name evidence="18" type="ORF">RDWZM_010100</name>
</gene>
<dbReference type="Pfam" id="PF00017">
    <property type="entry name" value="SH2"/>
    <property type="match status" value="1"/>
</dbReference>
<dbReference type="Proteomes" id="UP001142055">
    <property type="component" value="Chromosome 4"/>
</dbReference>
<keyword evidence="5 13" id="KW-0418">Kinase</keyword>
<name>A0A9Q0M130_BLOTA</name>
<dbReference type="InterPro" id="IPR036860">
    <property type="entry name" value="SH2_dom_sf"/>
</dbReference>
<evidence type="ECO:0000256" key="14">
    <source>
        <dbReference type="SAM" id="MobiDB-lite"/>
    </source>
</evidence>
<dbReference type="InterPro" id="IPR020635">
    <property type="entry name" value="Tyr_kinase_cat_dom"/>
</dbReference>
<dbReference type="PANTHER" id="PTHR24418">
    <property type="entry name" value="TYROSINE-PROTEIN KINASE"/>
    <property type="match status" value="1"/>
</dbReference>
<evidence type="ECO:0000256" key="10">
    <source>
        <dbReference type="PROSITE-ProRule" id="PRU00191"/>
    </source>
</evidence>
<keyword evidence="4 12" id="KW-0547">Nucleotide-binding</keyword>
<feature type="domain" description="SH3" evidence="16">
    <location>
        <begin position="47"/>
        <end position="107"/>
    </location>
</feature>
<dbReference type="SUPFAM" id="SSF56112">
    <property type="entry name" value="Protein kinase-like (PK-like)"/>
    <property type="match status" value="1"/>
</dbReference>
<evidence type="ECO:0000256" key="7">
    <source>
        <dbReference type="ARBA" id="ARBA00022999"/>
    </source>
</evidence>
<evidence type="ECO:0000256" key="11">
    <source>
        <dbReference type="PROSITE-ProRule" id="PRU00192"/>
    </source>
</evidence>
<dbReference type="InterPro" id="IPR036028">
    <property type="entry name" value="SH3-like_dom_sf"/>
</dbReference>
<dbReference type="Gene3D" id="1.10.510.10">
    <property type="entry name" value="Transferase(Phosphotransferase) domain 1"/>
    <property type="match status" value="1"/>
</dbReference>
<comment type="catalytic activity">
    <reaction evidence="9 13">
        <text>L-tyrosyl-[protein] + ATP = O-phospho-L-tyrosyl-[protein] + ADP + H(+)</text>
        <dbReference type="Rhea" id="RHEA:10596"/>
        <dbReference type="Rhea" id="RHEA-COMP:10136"/>
        <dbReference type="Rhea" id="RHEA-COMP:20101"/>
        <dbReference type="ChEBI" id="CHEBI:15378"/>
        <dbReference type="ChEBI" id="CHEBI:30616"/>
        <dbReference type="ChEBI" id="CHEBI:46858"/>
        <dbReference type="ChEBI" id="CHEBI:61978"/>
        <dbReference type="ChEBI" id="CHEBI:456216"/>
        <dbReference type="EC" id="2.7.10.2"/>
    </reaction>
</comment>
<evidence type="ECO:0000256" key="2">
    <source>
        <dbReference type="ARBA" id="ARBA00022553"/>
    </source>
</evidence>
<evidence type="ECO:0000256" key="4">
    <source>
        <dbReference type="ARBA" id="ARBA00022741"/>
    </source>
</evidence>
<keyword evidence="19" id="KW-1185">Reference proteome</keyword>
<dbReference type="PROSITE" id="PS50002">
    <property type="entry name" value="SH3"/>
    <property type="match status" value="1"/>
</dbReference>
<proteinExistence type="inferred from homology"/>
<dbReference type="GO" id="GO:0005524">
    <property type="term" value="F:ATP binding"/>
    <property type="evidence" value="ECO:0007669"/>
    <property type="project" value="UniProtKB-UniRule"/>
</dbReference>
<evidence type="ECO:0000256" key="9">
    <source>
        <dbReference type="ARBA" id="ARBA00051245"/>
    </source>
</evidence>
<evidence type="ECO:0000313" key="19">
    <source>
        <dbReference type="Proteomes" id="UP001142055"/>
    </source>
</evidence>
<dbReference type="FunFam" id="3.30.200.20:FF:000053">
    <property type="entry name" value="Tyrosine-protein kinase"/>
    <property type="match status" value="1"/>
</dbReference>
<dbReference type="SUPFAM" id="SSF55550">
    <property type="entry name" value="SH2 domain"/>
    <property type="match status" value="1"/>
</dbReference>
<dbReference type="GO" id="GO:0007435">
    <property type="term" value="P:salivary gland morphogenesis"/>
    <property type="evidence" value="ECO:0007669"/>
    <property type="project" value="UniProtKB-ARBA"/>
</dbReference>
<dbReference type="InterPro" id="IPR000980">
    <property type="entry name" value="SH2"/>
</dbReference>
<evidence type="ECO:0000256" key="5">
    <source>
        <dbReference type="ARBA" id="ARBA00022777"/>
    </source>
</evidence>
<dbReference type="SMART" id="SM00219">
    <property type="entry name" value="TyrKc"/>
    <property type="match status" value="1"/>
</dbReference>
<feature type="domain" description="SH2" evidence="15">
    <location>
        <begin position="246"/>
        <end position="343"/>
    </location>
</feature>
<reference evidence="18" key="1">
    <citation type="submission" date="2022-12" db="EMBL/GenBank/DDBJ databases">
        <title>Genome assemblies of Blomia tropicalis.</title>
        <authorList>
            <person name="Cui Y."/>
        </authorList>
    </citation>
    <scope>NUCLEOTIDE SEQUENCE</scope>
    <source>
        <tissue evidence="18">Adult mites</tissue>
    </source>
</reference>
<keyword evidence="3 13" id="KW-0808">Transferase</keyword>
<dbReference type="InterPro" id="IPR001245">
    <property type="entry name" value="Ser-Thr/Tyr_kinase_cat_dom"/>
</dbReference>
<feature type="region of interest" description="Disordered" evidence="14">
    <location>
        <begin position="141"/>
        <end position="174"/>
    </location>
</feature>
<dbReference type="PRINTS" id="PR00401">
    <property type="entry name" value="SH2DOMAIN"/>
</dbReference>
<feature type="compositionally biased region" description="Low complexity" evidence="14">
    <location>
        <begin position="360"/>
        <end position="378"/>
    </location>
</feature>
<dbReference type="SMART" id="SM00252">
    <property type="entry name" value="SH2"/>
    <property type="match status" value="1"/>
</dbReference>
<dbReference type="PRINTS" id="PR00109">
    <property type="entry name" value="TYRKINASE"/>
</dbReference>
<dbReference type="EC" id="2.7.10.2" evidence="13"/>
<evidence type="ECO:0000256" key="1">
    <source>
        <dbReference type="ARBA" id="ARBA00022443"/>
    </source>
</evidence>
<dbReference type="GO" id="GO:0002009">
    <property type="term" value="P:morphogenesis of an epithelium"/>
    <property type="evidence" value="ECO:0007669"/>
    <property type="project" value="UniProtKB-ARBA"/>
</dbReference>
<comment type="caution">
    <text evidence="18">The sequence shown here is derived from an EMBL/GenBank/DDBJ whole genome shotgun (WGS) entry which is preliminary data.</text>
</comment>